<dbReference type="InterPro" id="IPR049492">
    <property type="entry name" value="BD-FAE-like_dom"/>
</dbReference>
<sequence length="290" mass="31676">MKTCLTCIFLLIFSAMSKAQGTDTLYLWPDKVPGETEAKHPPVQTANTSGNVTRLTDVTDPALVVFEPKGPANGAGIIVCPGGGYSILAIDKEGYEVAEWLSQLGFTAFVLQYRVPDKREPALYDLQRAIRMVRGKASDWKLDPKRLGVIGFSAGASLAARASTRFGERTYTPVNGLDSLSARPDFALLIYPAYLDEGEDRSLTPELSLSKETPPQFLFGTTDDRYGNSVLVMAAALRDEKLPVTLHLLAEGGHGYGLRKGNPAAETWPDLAEKWLRQLILGPDRPLLPR</sequence>
<feature type="signal peptide" evidence="2">
    <location>
        <begin position="1"/>
        <end position="19"/>
    </location>
</feature>
<keyword evidence="5" id="KW-1185">Reference proteome</keyword>
<dbReference type="RefSeq" id="WP_163386005.1">
    <property type="nucleotide sequence ID" value="NZ_JAUFQS010000009.1"/>
</dbReference>
<dbReference type="PANTHER" id="PTHR48081:SF6">
    <property type="entry name" value="PEPTIDASE S9 PROLYL OLIGOPEPTIDASE CATALYTIC DOMAIN-CONTAINING PROTEIN"/>
    <property type="match status" value="1"/>
</dbReference>
<dbReference type="GO" id="GO:0016787">
    <property type="term" value="F:hydrolase activity"/>
    <property type="evidence" value="ECO:0007669"/>
    <property type="project" value="UniProtKB-KW"/>
</dbReference>
<comment type="caution">
    <text evidence="4">The sequence shown here is derived from an EMBL/GenBank/DDBJ whole genome shotgun (WGS) entry which is preliminary data.</text>
</comment>
<reference evidence="5" key="1">
    <citation type="journal article" date="2019" name="Int. J. Syst. Evol. Microbiol.">
        <title>The Global Catalogue of Microorganisms (GCM) 10K type strain sequencing project: providing services to taxonomists for standard genome sequencing and annotation.</title>
        <authorList>
            <consortium name="The Broad Institute Genomics Platform"/>
            <consortium name="The Broad Institute Genome Sequencing Center for Infectious Disease"/>
            <person name="Wu L."/>
            <person name="Ma J."/>
        </authorList>
    </citation>
    <scope>NUCLEOTIDE SEQUENCE [LARGE SCALE GENOMIC DNA]</scope>
    <source>
        <strain evidence="5">CECT 7706</strain>
    </source>
</reference>
<dbReference type="EMBL" id="JAUFQS010000009">
    <property type="protein sequence ID" value="MDN3688352.1"/>
    <property type="molecule type" value="Genomic_DNA"/>
</dbReference>
<dbReference type="Pfam" id="PF20434">
    <property type="entry name" value="BD-FAE"/>
    <property type="match status" value="1"/>
</dbReference>
<feature type="chain" id="PRO_5047453186" evidence="2">
    <location>
        <begin position="20"/>
        <end position="290"/>
    </location>
</feature>
<dbReference type="PANTHER" id="PTHR48081">
    <property type="entry name" value="AB HYDROLASE SUPERFAMILY PROTEIN C4A8.06C"/>
    <property type="match status" value="1"/>
</dbReference>
<organism evidence="4 5">
    <name type="scientific">Cyclobacterium jeungdonense</name>
    <dbReference type="NCBI Taxonomy" id="708087"/>
    <lineage>
        <taxon>Bacteria</taxon>
        <taxon>Pseudomonadati</taxon>
        <taxon>Bacteroidota</taxon>
        <taxon>Cytophagia</taxon>
        <taxon>Cytophagales</taxon>
        <taxon>Cyclobacteriaceae</taxon>
        <taxon>Cyclobacterium</taxon>
    </lineage>
</organism>
<keyword evidence="1 4" id="KW-0378">Hydrolase</keyword>
<dbReference type="Proteomes" id="UP001236663">
    <property type="component" value="Unassembled WGS sequence"/>
</dbReference>
<proteinExistence type="predicted"/>
<feature type="domain" description="BD-FAE-like" evidence="3">
    <location>
        <begin position="77"/>
        <end position="164"/>
    </location>
</feature>
<name>A0ABT8C7H8_9BACT</name>
<dbReference type="Gene3D" id="3.40.50.1820">
    <property type="entry name" value="alpha/beta hydrolase"/>
    <property type="match status" value="1"/>
</dbReference>
<evidence type="ECO:0000256" key="1">
    <source>
        <dbReference type="ARBA" id="ARBA00022801"/>
    </source>
</evidence>
<evidence type="ECO:0000256" key="2">
    <source>
        <dbReference type="SAM" id="SignalP"/>
    </source>
</evidence>
<protein>
    <submittedName>
        <fullName evidence="4">Alpha/beta hydrolase</fullName>
    </submittedName>
</protein>
<dbReference type="InterPro" id="IPR029058">
    <property type="entry name" value="AB_hydrolase_fold"/>
</dbReference>
<evidence type="ECO:0000259" key="3">
    <source>
        <dbReference type="Pfam" id="PF20434"/>
    </source>
</evidence>
<dbReference type="InterPro" id="IPR050300">
    <property type="entry name" value="GDXG_lipolytic_enzyme"/>
</dbReference>
<evidence type="ECO:0000313" key="4">
    <source>
        <dbReference type="EMBL" id="MDN3688352.1"/>
    </source>
</evidence>
<dbReference type="SUPFAM" id="SSF53474">
    <property type="entry name" value="alpha/beta-Hydrolases"/>
    <property type="match status" value="1"/>
</dbReference>
<keyword evidence="2" id="KW-0732">Signal</keyword>
<accession>A0ABT8C7H8</accession>
<gene>
    <name evidence="4" type="ORF">QWZ15_10960</name>
</gene>
<evidence type="ECO:0000313" key="5">
    <source>
        <dbReference type="Proteomes" id="UP001236663"/>
    </source>
</evidence>